<keyword evidence="6" id="KW-1185">Reference proteome</keyword>
<evidence type="ECO:0000256" key="3">
    <source>
        <dbReference type="PROSITE-ProRule" id="PRU00235"/>
    </source>
</evidence>
<feature type="repeat" description="RCC1" evidence="3">
    <location>
        <begin position="279"/>
        <end position="316"/>
    </location>
</feature>
<protein>
    <submittedName>
        <fullName evidence="5">Regulator of chromosome condensation 1/beta-lactamase-inhibitor protein II</fullName>
    </submittedName>
</protein>
<dbReference type="AlphaFoldDB" id="A0A5N6UBE4"/>
<name>A0A5N6UBE4_ASPTM</name>
<feature type="repeat" description="RCC1" evidence="3">
    <location>
        <begin position="128"/>
        <end position="182"/>
    </location>
</feature>
<dbReference type="EMBL" id="ML738793">
    <property type="protein sequence ID" value="KAE8155896.1"/>
    <property type="molecule type" value="Genomic_DNA"/>
</dbReference>
<feature type="repeat" description="RCC1" evidence="3">
    <location>
        <begin position="1"/>
        <end position="65"/>
    </location>
</feature>
<evidence type="ECO:0000313" key="5">
    <source>
        <dbReference type="EMBL" id="KAE8155896.1"/>
    </source>
</evidence>
<dbReference type="PROSITE" id="PS50012">
    <property type="entry name" value="RCC1_3"/>
    <property type="match status" value="4"/>
</dbReference>
<evidence type="ECO:0000259" key="4">
    <source>
        <dbReference type="Pfam" id="PF25390"/>
    </source>
</evidence>
<dbReference type="InterPro" id="IPR000408">
    <property type="entry name" value="Reg_chr_condens"/>
</dbReference>
<dbReference type="InterPro" id="IPR009091">
    <property type="entry name" value="RCC1/BLIP-II"/>
</dbReference>
<dbReference type="Proteomes" id="UP000326950">
    <property type="component" value="Unassembled WGS sequence"/>
</dbReference>
<feature type="domain" description="RCC1-like" evidence="4">
    <location>
        <begin position="3"/>
        <end position="367"/>
    </location>
</feature>
<dbReference type="SUPFAM" id="SSF50985">
    <property type="entry name" value="RCC1/BLIP-II"/>
    <property type="match status" value="1"/>
</dbReference>
<dbReference type="Pfam" id="PF25390">
    <property type="entry name" value="WD40_RLD"/>
    <property type="match status" value="1"/>
</dbReference>
<dbReference type="InterPro" id="IPR051553">
    <property type="entry name" value="Ran_GTPase-activating"/>
</dbReference>
<feature type="repeat" description="RCC1" evidence="3">
    <location>
        <begin position="183"/>
        <end position="235"/>
    </location>
</feature>
<sequence length="372" mass="38795">MPLYAFGSNGSGQLGIGHDEDVSIPTKCLFEGSEPDILQSSEGKSTNYIRRIAAGGNHTLLLFSDGAVYAAGCNDDGRCGIEPGDSLMRFRRVVVRDDDDYGSGQTCETFRDVSACWEGTFLVGAEGDRLFVLGSGAKGELGLGEGVARATGPVPVKGFPPSGTEVVSIASGMGHTVVVLSDGEVYGWGATRKGQLGEAAKGKKIVWEPVRVEGVPFRATGAVCGREFTVVMGDRTKGEFVILGSANNRWNILSDVPPALGAYRGIGASWHGVYVQQNGGVLAWGRNDRGQLPPVDLPAVRELAVGSEHALALLEGGKVVAFGWGEHGNCGPVVDEQGNVKGKCALIPLPMEEESLVVGVGAGCATSWVGMS</sequence>
<dbReference type="OrthoDB" id="5370059at2759"/>
<dbReference type="Gene3D" id="2.130.10.30">
    <property type="entry name" value="Regulator of chromosome condensation 1/beta-lactamase-inhibitor protein II"/>
    <property type="match status" value="2"/>
</dbReference>
<keyword evidence="2" id="KW-0677">Repeat</keyword>
<dbReference type="PANTHER" id="PTHR45982:SF5">
    <property type="entry name" value="RCC DOMAIN-CONTAINING PROTEIN ATS1"/>
    <property type="match status" value="1"/>
</dbReference>
<organism evidence="5 6">
    <name type="scientific">Aspergillus tamarii</name>
    <dbReference type="NCBI Taxonomy" id="41984"/>
    <lineage>
        <taxon>Eukaryota</taxon>
        <taxon>Fungi</taxon>
        <taxon>Dikarya</taxon>
        <taxon>Ascomycota</taxon>
        <taxon>Pezizomycotina</taxon>
        <taxon>Eurotiomycetes</taxon>
        <taxon>Eurotiomycetidae</taxon>
        <taxon>Eurotiales</taxon>
        <taxon>Aspergillaceae</taxon>
        <taxon>Aspergillus</taxon>
        <taxon>Aspergillus subgen. Circumdati</taxon>
    </lineage>
</organism>
<keyword evidence="1" id="KW-0344">Guanine-nucleotide releasing factor</keyword>
<evidence type="ECO:0000256" key="1">
    <source>
        <dbReference type="ARBA" id="ARBA00022658"/>
    </source>
</evidence>
<evidence type="ECO:0000313" key="6">
    <source>
        <dbReference type="Proteomes" id="UP000326950"/>
    </source>
</evidence>
<dbReference type="PRINTS" id="PR00633">
    <property type="entry name" value="RCCNDNSATION"/>
</dbReference>
<dbReference type="InterPro" id="IPR058923">
    <property type="entry name" value="RCC1-like_dom"/>
</dbReference>
<accession>A0A5N6UBE4</accession>
<dbReference type="PROSITE" id="PS00626">
    <property type="entry name" value="RCC1_2"/>
    <property type="match status" value="2"/>
</dbReference>
<evidence type="ECO:0000256" key="2">
    <source>
        <dbReference type="ARBA" id="ARBA00022737"/>
    </source>
</evidence>
<reference evidence="5 6" key="1">
    <citation type="submission" date="2019-04" db="EMBL/GenBank/DDBJ databases">
        <title>Friends and foes A comparative genomics study of 23 Aspergillus species from section Flavi.</title>
        <authorList>
            <consortium name="DOE Joint Genome Institute"/>
            <person name="Kjaerbolling I."/>
            <person name="Vesth T."/>
            <person name="Frisvad J.C."/>
            <person name="Nybo J.L."/>
            <person name="Theobald S."/>
            <person name="Kildgaard S."/>
            <person name="Isbrandt T."/>
            <person name="Kuo A."/>
            <person name="Sato A."/>
            <person name="Lyhne E.K."/>
            <person name="Kogle M.E."/>
            <person name="Wiebenga A."/>
            <person name="Kun R.S."/>
            <person name="Lubbers R.J."/>
            <person name="Makela M.R."/>
            <person name="Barry K."/>
            <person name="Chovatia M."/>
            <person name="Clum A."/>
            <person name="Daum C."/>
            <person name="Haridas S."/>
            <person name="He G."/>
            <person name="LaButti K."/>
            <person name="Lipzen A."/>
            <person name="Mondo S."/>
            <person name="Riley R."/>
            <person name="Salamov A."/>
            <person name="Simmons B.A."/>
            <person name="Magnuson J.K."/>
            <person name="Henrissat B."/>
            <person name="Mortensen U.H."/>
            <person name="Larsen T.O."/>
            <person name="Devries R.P."/>
            <person name="Grigoriev I.V."/>
            <person name="Machida M."/>
            <person name="Baker S.E."/>
            <person name="Andersen M.R."/>
        </authorList>
    </citation>
    <scope>NUCLEOTIDE SEQUENCE [LARGE SCALE GENOMIC DNA]</scope>
    <source>
        <strain evidence="5 6">CBS 117626</strain>
    </source>
</reference>
<gene>
    <name evidence="5" type="ORF">BDV40DRAFT_293970</name>
</gene>
<dbReference type="PANTHER" id="PTHR45982">
    <property type="entry name" value="REGULATOR OF CHROMOSOME CONDENSATION"/>
    <property type="match status" value="1"/>
</dbReference>
<proteinExistence type="predicted"/>